<name>A0A6A5ZC84_9PLEO</name>
<dbReference type="InterPro" id="IPR058329">
    <property type="entry name" value="Arp1_N"/>
</dbReference>
<evidence type="ECO:0000313" key="5">
    <source>
        <dbReference type="Proteomes" id="UP000799770"/>
    </source>
</evidence>
<evidence type="ECO:0000256" key="1">
    <source>
        <dbReference type="SAM" id="SignalP"/>
    </source>
</evidence>
<feature type="domain" description="Amidase" evidence="2">
    <location>
        <begin position="232"/>
        <end position="387"/>
    </location>
</feature>
<evidence type="ECO:0000313" key="4">
    <source>
        <dbReference type="EMBL" id="KAF2116816.1"/>
    </source>
</evidence>
<dbReference type="AlphaFoldDB" id="A0A6A5ZC84"/>
<organism evidence="4 5">
    <name type="scientific">Lophiotrema nucula</name>
    <dbReference type="NCBI Taxonomy" id="690887"/>
    <lineage>
        <taxon>Eukaryota</taxon>
        <taxon>Fungi</taxon>
        <taxon>Dikarya</taxon>
        <taxon>Ascomycota</taxon>
        <taxon>Pezizomycotina</taxon>
        <taxon>Dothideomycetes</taxon>
        <taxon>Pleosporomycetidae</taxon>
        <taxon>Pleosporales</taxon>
        <taxon>Lophiotremataceae</taxon>
        <taxon>Lophiotrema</taxon>
    </lineage>
</organism>
<dbReference type="Pfam" id="PF01425">
    <property type="entry name" value="Amidase"/>
    <property type="match status" value="1"/>
</dbReference>
<sequence>MAGKFVVVALSLFVTISLAAPVAFVKRNPYTFVLENPYSSTIFELGNVSYLANTQYPKAVVGADCEPATSSVPITVIKTNASTITKDTLESVIKSYLEADDVFNYDFLDGLYVSSSVKASLDTSAVDYLASFNASFLFLDDLVSSSGSLTTVSVKSPAELPAGPYLASLGSGSVSFATVYRLYPDKYRTFLFGAYDANDGQDNHLPLGVFLPKFWDPMIPVPSRIYFWGDDRPLAGERVAIKDLYDVKGLQTSGGSQAWAYITPTANDSATAVQQIIDLGGVVVGKQKLAQFASGANPWEWQDEHYPFNPRGDGWLTCSASSSGGGCSVAAYDWLDYAIGSDTGSSMRRPAAVSGIYGQRPSQGMISLERVLPLGGATDTAGVFSRDPYKWIKFAKNWYSPSLHQSSEITGLSTLQVPDSYAFPKTILYPTDYLPLNNSAAEPILQDFIANMSRIFNMTVKEFNFTATVQNWTDPIASNLTTLNGATGVINSWTAWTVIGKPLLTAWAALFDGRFPPIDPARRPGWRAFNETLYNQVTYDAALETKNRGVEWYETNLQYSTPESCSESVMLYDIGTGGLPSFREQSLNDSPDASYLAVLPKTAKITGANICPIFGCADFTIPIGQVPYQSNVTFHEEMVPVTINMVVKRGCDFMLYNMIEKLADEGVLKSVKTGRTAF</sequence>
<dbReference type="Pfam" id="PF26053">
    <property type="entry name" value="DUF8016"/>
    <property type="match status" value="1"/>
</dbReference>
<keyword evidence="1" id="KW-0732">Signal</keyword>
<dbReference type="SUPFAM" id="SSF75304">
    <property type="entry name" value="Amidase signature (AS) enzymes"/>
    <property type="match status" value="1"/>
</dbReference>
<dbReference type="PANTHER" id="PTHR46310:SF7">
    <property type="entry name" value="AMIDASE 1"/>
    <property type="match status" value="1"/>
</dbReference>
<accession>A0A6A5ZC84</accession>
<keyword evidence="5" id="KW-1185">Reference proteome</keyword>
<feature type="signal peptide" evidence="1">
    <location>
        <begin position="1"/>
        <end position="19"/>
    </location>
</feature>
<feature type="domain" description="Scytalone dehydratase-like protein Arp1 N-terminal" evidence="3">
    <location>
        <begin position="58"/>
        <end position="181"/>
    </location>
</feature>
<evidence type="ECO:0000259" key="2">
    <source>
        <dbReference type="Pfam" id="PF01425"/>
    </source>
</evidence>
<dbReference type="InterPro" id="IPR023631">
    <property type="entry name" value="Amidase_dom"/>
</dbReference>
<protein>
    <submittedName>
        <fullName evidence="4">Amidase family protein</fullName>
    </submittedName>
</protein>
<dbReference type="InterPro" id="IPR036928">
    <property type="entry name" value="AS_sf"/>
</dbReference>
<dbReference type="OrthoDB" id="5423360at2759"/>
<dbReference type="Gene3D" id="3.90.1300.10">
    <property type="entry name" value="Amidase signature (AS) domain"/>
    <property type="match status" value="1"/>
</dbReference>
<dbReference type="Proteomes" id="UP000799770">
    <property type="component" value="Unassembled WGS sequence"/>
</dbReference>
<dbReference type="EMBL" id="ML977320">
    <property type="protein sequence ID" value="KAF2116816.1"/>
    <property type="molecule type" value="Genomic_DNA"/>
</dbReference>
<proteinExistence type="predicted"/>
<reference evidence="4" key="1">
    <citation type="journal article" date="2020" name="Stud. Mycol.">
        <title>101 Dothideomycetes genomes: a test case for predicting lifestyles and emergence of pathogens.</title>
        <authorList>
            <person name="Haridas S."/>
            <person name="Albert R."/>
            <person name="Binder M."/>
            <person name="Bloem J."/>
            <person name="Labutti K."/>
            <person name="Salamov A."/>
            <person name="Andreopoulos B."/>
            <person name="Baker S."/>
            <person name="Barry K."/>
            <person name="Bills G."/>
            <person name="Bluhm B."/>
            <person name="Cannon C."/>
            <person name="Castanera R."/>
            <person name="Culley D."/>
            <person name="Daum C."/>
            <person name="Ezra D."/>
            <person name="Gonzalez J."/>
            <person name="Henrissat B."/>
            <person name="Kuo A."/>
            <person name="Liang C."/>
            <person name="Lipzen A."/>
            <person name="Lutzoni F."/>
            <person name="Magnuson J."/>
            <person name="Mondo S."/>
            <person name="Nolan M."/>
            <person name="Ohm R."/>
            <person name="Pangilinan J."/>
            <person name="Park H.-J."/>
            <person name="Ramirez L."/>
            <person name="Alfaro M."/>
            <person name="Sun H."/>
            <person name="Tritt A."/>
            <person name="Yoshinaga Y."/>
            <person name="Zwiers L.-H."/>
            <person name="Turgeon B."/>
            <person name="Goodwin S."/>
            <person name="Spatafora J."/>
            <person name="Crous P."/>
            <person name="Grigoriev I."/>
        </authorList>
    </citation>
    <scope>NUCLEOTIDE SEQUENCE</scope>
    <source>
        <strain evidence="4">CBS 627.86</strain>
    </source>
</reference>
<gene>
    <name evidence="4" type="ORF">BDV96DRAFT_518922</name>
</gene>
<evidence type="ECO:0000259" key="3">
    <source>
        <dbReference type="Pfam" id="PF26053"/>
    </source>
</evidence>
<dbReference type="PANTHER" id="PTHR46310">
    <property type="entry name" value="AMIDASE 1"/>
    <property type="match status" value="1"/>
</dbReference>
<feature type="chain" id="PRO_5025629331" evidence="1">
    <location>
        <begin position="20"/>
        <end position="678"/>
    </location>
</feature>